<dbReference type="Pfam" id="PF13439">
    <property type="entry name" value="Glyco_transf_4"/>
    <property type="match status" value="1"/>
</dbReference>
<proteinExistence type="predicted"/>
<evidence type="ECO:0000313" key="3">
    <source>
        <dbReference type="EMBL" id="QTP55242.1"/>
    </source>
</evidence>
<feature type="domain" description="Glycosyl transferase family 1" evidence="1">
    <location>
        <begin position="202"/>
        <end position="343"/>
    </location>
</feature>
<evidence type="ECO:0000259" key="1">
    <source>
        <dbReference type="Pfam" id="PF00534"/>
    </source>
</evidence>
<reference evidence="3 4" key="1">
    <citation type="journal article" date="2021" name="Front. Microbiol.">
        <title>Aerobic Denitrification and Heterotrophic Sulfur Oxidation in the Genus Halomonas Revealed by Six Novel Species Characterizations and Genome-Based Analysis.</title>
        <authorList>
            <person name="Wang L."/>
            <person name="Shao Z."/>
        </authorList>
    </citation>
    <scope>NUCLEOTIDE SEQUENCE [LARGE SCALE GENOMIC DNA]</scope>
    <source>
        <strain evidence="3 4">MCCC 1A11059</strain>
    </source>
</reference>
<gene>
    <name evidence="3" type="ORF">HNO51_11425</name>
</gene>
<organism evidence="3 4">
    <name type="scientific">Billgrantia sulfidoxydans</name>
    <dbReference type="NCBI Taxonomy" id="2733484"/>
    <lineage>
        <taxon>Bacteria</taxon>
        <taxon>Pseudomonadati</taxon>
        <taxon>Pseudomonadota</taxon>
        <taxon>Gammaproteobacteria</taxon>
        <taxon>Oceanospirillales</taxon>
        <taxon>Halomonadaceae</taxon>
        <taxon>Billgrantia</taxon>
    </lineage>
</organism>
<dbReference type="InterPro" id="IPR028098">
    <property type="entry name" value="Glyco_trans_4-like_N"/>
</dbReference>
<keyword evidence="4" id="KW-1185">Reference proteome</keyword>
<dbReference type="CDD" id="cd03811">
    <property type="entry name" value="GT4_GT28_WabH-like"/>
    <property type="match status" value="1"/>
</dbReference>
<name>A0ABX7W6N7_9GAMM</name>
<sequence>MTVDSHTYSAHVLIAIDHLDSGGAPIVIRDLAKGLSRLGAKVEILVLSERVTHVLEGCSRVHKIPFRYKGRWQRFKRYRLHAELINAWLRQSEANYDLVLANLHYTHQVIRRSVLVSEAWYCLHSDPVEAFLGNKSLLGRLIKIQKIKSLYGGKKVLGVSRGINERLIDVIGCKPLKYIAISNPIDVDKIRSFSHEPIDDVPQNFLLFVGRLDLRAKRFDRLLRAYRGSKVAFPLIIVGEGEGRAEIVNMIRDFELQDSVFLLGYRENPYPYMKRATALLLSSDYEGFSLVLAEALACGTPVISTNCPSGPEEILAGRLKKYLIDPRNEGDFSKAIRSVVEAPPVIPNEYVEKFNFHGVAMRYLSLIEC</sequence>
<dbReference type="Gene3D" id="3.40.50.2000">
    <property type="entry name" value="Glycogen Phosphorylase B"/>
    <property type="match status" value="2"/>
</dbReference>
<dbReference type="EMBL" id="CP053381">
    <property type="protein sequence ID" value="QTP55242.1"/>
    <property type="molecule type" value="Genomic_DNA"/>
</dbReference>
<dbReference type="SUPFAM" id="SSF53756">
    <property type="entry name" value="UDP-Glycosyltransferase/glycogen phosphorylase"/>
    <property type="match status" value="1"/>
</dbReference>
<dbReference type="Pfam" id="PF00534">
    <property type="entry name" value="Glycos_transf_1"/>
    <property type="match status" value="1"/>
</dbReference>
<accession>A0ABX7W6N7</accession>
<dbReference type="PANTHER" id="PTHR12526">
    <property type="entry name" value="GLYCOSYLTRANSFERASE"/>
    <property type="match status" value="1"/>
</dbReference>
<feature type="domain" description="Glycosyltransferase subfamily 4-like N-terminal" evidence="2">
    <location>
        <begin position="22"/>
        <end position="188"/>
    </location>
</feature>
<dbReference type="Proteomes" id="UP000671868">
    <property type="component" value="Chromosome"/>
</dbReference>
<protein>
    <submittedName>
        <fullName evidence="3">Glycosyltransferase</fullName>
    </submittedName>
</protein>
<dbReference type="RefSeq" id="WP_209537465.1">
    <property type="nucleotide sequence ID" value="NZ_CP053381.1"/>
</dbReference>
<dbReference type="PANTHER" id="PTHR12526:SF638">
    <property type="entry name" value="SPORE COAT PROTEIN SA"/>
    <property type="match status" value="1"/>
</dbReference>
<evidence type="ECO:0000259" key="2">
    <source>
        <dbReference type="Pfam" id="PF13439"/>
    </source>
</evidence>
<evidence type="ECO:0000313" key="4">
    <source>
        <dbReference type="Proteomes" id="UP000671868"/>
    </source>
</evidence>
<dbReference type="InterPro" id="IPR001296">
    <property type="entry name" value="Glyco_trans_1"/>
</dbReference>